<keyword evidence="3" id="KW-0677">Repeat</keyword>
<evidence type="ECO:0000259" key="9">
    <source>
        <dbReference type="Pfam" id="PF23247"/>
    </source>
</evidence>
<dbReference type="PRINTS" id="PR00364">
    <property type="entry name" value="DISEASERSIST"/>
</dbReference>
<feature type="domain" description="Disease resistance protein At4g27190-like leucine-rich repeats" evidence="9">
    <location>
        <begin position="2031"/>
        <end position="2152"/>
    </location>
</feature>
<dbReference type="InterPro" id="IPR042197">
    <property type="entry name" value="Apaf_helical"/>
</dbReference>
<dbReference type="InterPro" id="IPR032675">
    <property type="entry name" value="LRR_dom_sf"/>
</dbReference>
<evidence type="ECO:0000259" key="8">
    <source>
        <dbReference type="Pfam" id="PF00931"/>
    </source>
</evidence>
<dbReference type="GO" id="GO:0006952">
    <property type="term" value="P:defense response"/>
    <property type="evidence" value="ECO:0007669"/>
    <property type="project" value="UniProtKB-KW"/>
</dbReference>
<feature type="domain" description="Disease resistance protein At4g27190-like leucine-rich repeats" evidence="9">
    <location>
        <begin position="765"/>
        <end position="904"/>
    </location>
</feature>
<name>A0A4U5Q1S9_POPAL</name>
<dbReference type="Pfam" id="PF23247">
    <property type="entry name" value="LRR_RPS2"/>
    <property type="match status" value="8"/>
</dbReference>
<dbReference type="Gene3D" id="1.10.10.10">
    <property type="entry name" value="Winged helix-like DNA-binding domain superfamily/Winged helix DNA-binding domain"/>
    <property type="match status" value="1"/>
</dbReference>
<evidence type="ECO:0000256" key="5">
    <source>
        <dbReference type="ARBA" id="ARBA00022821"/>
    </source>
</evidence>
<dbReference type="InterPro" id="IPR036388">
    <property type="entry name" value="WH-like_DNA-bd_sf"/>
</dbReference>
<feature type="region of interest" description="Disordered" evidence="7">
    <location>
        <begin position="2186"/>
        <end position="2209"/>
    </location>
</feature>
<evidence type="ECO:0000256" key="4">
    <source>
        <dbReference type="ARBA" id="ARBA00022741"/>
    </source>
</evidence>
<feature type="domain" description="Disease resistance protein At4g27190-like leucine-rich repeats" evidence="9">
    <location>
        <begin position="1641"/>
        <end position="1771"/>
    </location>
</feature>
<evidence type="ECO:0000256" key="3">
    <source>
        <dbReference type="ARBA" id="ARBA00022737"/>
    </source>
</evidence>
<gene>
    <name evidence="10" type="ORF">D5086_0000147440</name>
</gene>
<organism evidence="10">
    <name type="scientific">Populus alba</name>
    <name type="common">White poplar</name>
    <dbReference type="NCBI Taxonomy" id="43335"/>
    <lineage>
        <taxon>Eukaryota</taxon>
        <taxon>Viridiplantae</taxon>
        <taxon>Streptophyta</taxon>
        <taxon>Embryophyta</taxon>
        <taxon>Tracheophyta</taxon>
        <taxon>Spermatophyta</taxon>
        <taxon>Magnoliopsida</taxon>
        <taxon>eudicotyledons</taxon>
        <taxon>Gunneridae</taxon>
        <taxon>Pentapetalae</taxon>
        <taxon>rosids</taxon>
        <taxon>fabids</taxon>
        <taxon>Malpighiales</taxon>
        <taxon>Salicaceae</taxon>
        <taxon>Saliceae</taxon>
        <taxon>Populus</taxon>
    </lineage>
</organism>
<dbReference type="SUPFAM" id="SSF52047">
    <property type="entry name" value="RNI-like"/>
    <property type="match status" value="5"/>
</dbReference>
<keyword evidence="4" id="KW-0547">Nucleotide-binding</keyword>
<comment type="similarity">
    <text evidence="1">Belongs to the disease resistance NB-LRR family.</text>
</comment>
<accession>A0A4U5Q1S9</accession>
<dbReference type="InterPro" id="IPR050905">
    <property type="entry name" value="Plant_NBS-LRR"/>
</dbReference>
<dbReference type="FunFam" id="3.40.50.300:FF:001091">
    <property type="entry name" value="Probable disease resistance protein At1g61300"/>
    <property type="match status" value="1"/>
</dbReference>
<dbReference type="InterPro" id="IPR002182">
    <property type="entry name" value="NB-ARC"/>
</dbReference>
<feature type="domain" description="Disease resistance protein At4g27190-like leucine-rich repeats" evidence="9">
    <location>
        <begin position="924"/>
        <end position="1000"/>
    </location>
</feature>
<dbReference type="Gene3D" id="1.10.8.430">
    <property type="entry name" value="Helical domain of apoptotic protease-activating factors"/>
    <property type="match status" value="1"/>
</dbReference>
<dbReference type="InterPro" id="IPR057135">
    <property type="entry name" value="At4g27190-like_LRR"/>
</dbReference>
<feature type="domain" description="Disease resistance protein At4g27190-like leucine-rich repeats" evidence="9">
    <location>
        <begin position="1332"/>
        <end position="1450"/>
    </location>
</feature>
<keyword evidence="2" id="KW-0433">Leucine-rich repeat</keyword>
<sequence length="2209" mass="248429">MAIESVGGSVVSKIAELLVEPAIKQFRYMFCFNDFVQEFDEQMMNLALAFYRLQDAVNVAERNAEEIEIDVNTWLENAKNEIEGVNRLQNEKGKIGKCFTWCPNSMRQFKLSKALAKKTETLRKLEENSRKFPKVSHKAPLQDIEFLPSEGLTPSESSKEAFEQIMKALKDDTVNMIGLYGMGGVGKTTLVKEVGRGAKELQLVDEVLIVTVSQNPNVTDMQDQMAVILGLDFDGKSGKERAGRLWQRLQGKKVLIILDDAWKDIDLKEVGIPFGDAHRGCKTLLTTRLEHICSSMKCQQKVLLRVLSENEAWALFKINAGLRDEDSDLNRVAKKVARECKGLPIALVTVGRALRDKSAVEWEVAFDQLKKSQFLDMEQLDEQNNAYACLKLSYDYLKHEKTKLCFLLCCLFPEDYNIPIEELTRYAVGYGLHQDYNIEDARKRVYVAIKNLKACSMLLGTATEEYVKMHDLVRDVAIQIASSEKYGFMVKAGFGLKEWPKSNKRFEGFKVISLMGNELTELPEGLVCPQLKVLLLELDRGLNVPERFFEGMKAIEVLSLKGGCLSLQSLQFSTNLQSLLLRMCGCKDLIWLRKLQRLEILGFMWWCSVEELPDEIGGLKELRFLDLTGCYNLRRIPVNLIGRLKKLEELLIGDRSFKGWDVVGCDSTEGMNASLTELSSLSHLAVLSLWIPKVECIPRDFVFPRLLKYDIVLGDGYSKTEYPISTRLYLGDISAASLNAKTFEQLFPTVSQIGFRSVEGLENIALSSDQMTTHGHGSQKDFFQRLKHVEVSECGDIRTLFPAKWRQALKNLRRVEINRCDSLEEVFELDEGINEEKELSFLTELQLSWLPELKCIWKGPTRHVSLHSLTCLALYSLHKLTFIFTPSLAQSLIHLETLRIEHCRGLKRLIKEEQDGEREIIPESLGFPKLKTLCIVSCHYLEYVFPVSVSPSFQNLEEMEIREANNLKQVFYSGEGDDIIVKSKNKDGIIDFPQLRKLSLFSGSSCSFFDPKDFAAQLPSLQELTIDGHEECDNLLAQLRGFTSLETLKLSSLLVPDLRIIWKGLVLRNLTTLKVKECKRLTHVFTDSMIASLVQLQVLKISNCEELEQIIAKDNDDENDQILSGSDLQSSYFPNLRQLEITGCNKLKSLFPVTMASGLKKLQTLHVSESSQLLGVFGQDDHASPANLEKEMVLPDLQELLLVQLPSISCFSLRCNDFLFPHLKKLEVDGCPKLTTIFGTRSNGSMSAQSEGFTSLETLKLSSLLVPDLRIIWKGLVLRNLTTLKVKECKRLTHVFTDSMIASLVQLQVLKISNCEELEQIIAKDNDDENDQILSGSDLQSSYFPNLRQLEITGCNKLKSLFPVAMASGLKKLQKLHVSESSQLLGVFGQDDHASPANLGKEMVLPDLHELLLVQLPSISCFSLKCNDFLFPHLKKLEVDGCPKLTTIFGTRSNGTMSAQSEGFTSLETLKLSSLLVPDLRIIWKGLVLRNLTTLKVNECKRLTHVFTDNMIATLVQLNFLEISNCEELEQIIAKDNDDENDQILSGSDLQSSCFPNLFILEIRGCNKLKSLFPVAMASGLKKIQILRVSESSQLLGVFGQGDHASPANTEKEMVLPRLKELLLVQLPSIFYFSLGRYDFLFPYLEKLEVTGCPKLTTESATTSNDTMSAQTEGFMNLKEISIGNLEGVQDLMQVGRLVTNSRGGHELSLLSLKTLHLNLLPDMRCIWKGLVPSNLTALKVNECKRLAHIFTDNMIASLVQLKVLEISNCEELEQIIGKDNDDENDQILSGSDLQSSCFPNLCIIEIRGCNKLKSLFPVTMASGLKKIQMLKVSESSQLLGVFGQGNHASPANTEKELVLPDLQELLLVQLPSIFCFSLGRYDFLFPHLEKLEVRGCPKLTTESAITSNDSMSAQSEGFMNLKEIYIGNLEGVQELMQVGRLVTNRIGGHEFSLVSLETLHLNLLPDMRCIWKGLVPSNLTAFKVEECKRLTHVFTDSMIASLAQLKVLEISTCDELEQIIAWDNDDEKDQILSGSDLQSACFPNLYRLDIKGCNKLKSLFPIAMASGLKKLQILRVSESSQLLGVFGKGDDALPANTEKVLVLPDLKWLFLQKLPSIVYFSHGCYDFIFPYLSILVVRQCPKLSTRFATTSNGSMSAHSEVSQVVQDSSTGCSVPTRTYRTWTLDDGWEEEEEEEEEEEDGGHNDCVR</sequence>
<dbReference type="Pfam" id="PF00931">
    <property type="entry name" value="NB-ARC"/>
    <property type="match status" value="1"/>
</dbReference>
<evidence type="ECO:0000256" key="7">
    <source>
        <dbReference type="SAM" id="MobiDB-lite"/>
    </source>
</evidence>
<evidence type="ECO:0000313" key="10">
    <source>
        <dbReference type="EMBL" id="TKS04000.1"/>
    </source>
</evidence>
<dbReference type="Gene3D" id="3.80.10.10">
    <property type="entry name" value="Ribonuclease Inhibitor"/>
    <property type="match status" value="7"/>
</dbReference>
<dbReference type="SUPFAM" id="SSF52058">
    <property type="entry name" value="L domain-like"/>
    <property type="match status" value="2"/>
</dbReference>
<proteinExistence type="inferred from homology"/>
<evidence type="ECO:0000256" key="1">
    <source>
        <dbReference type="ARBA" id="ARBA00008894"/>
    </source>
</evidence>
<evidence type="ECO:0000256" key="2">
    <source>
        <dbReference type="ARBA" id="ARBA00022614"/>
    </source>
</evidence>
<comment type="caution">
    <text evidence="10">The sequence shown here is derived from an EMBL/GenBank/DDBJ whole genome shotgun (WGS) entry which is preliminary data.</text>
</comment>
<feature type="domain" description="Disease resistance protein At4g27190-like leucine-rich repeats" evidence="9">
    <location>
        <begin position="1121"/>
        <end position="1240"/>
    </location>
</feature>
<dbReference type="GO" id="GO:0005524">
    <property type="term" value="F:ATP binding"/>
    <property type="evidence" value="ECO:0007669"/>
    <property type="project" value="UniProtKB-KW"/>
</dbReference>
<dbReference type="Gene3D" id="3.40.50.300">
    <property type="entry name" value="P-loop containing nucleotide triphosphate hydrolases"/>
    <property type="match status" value="1"/>
</dbReference>
<dbReference type="EMBL" id="RCHU01000473">
    <property type="protein sequence ID" value="TKS04000.1"/>
    <property type="molecule type" value="Genomic_DNA"/>
</dbReference>
<dbReference type="PANTHER" id="PTHR33463">
    <property type="entry name" value="NB-ARC DOMAIN-CONTAINING PROTEIN-RELATED"/>
    <property type="match status" value="1"/>
</dbReference>
<dbReference type="SUPFAM" id="SSF52540">
    <property type="entry name" value="P-loop containing nucleoside triphosphate hydrolases"/>
    <property type="match status" value="1"/>
</dbReference>
<feature type="domain" description="NB-ARC" evidence="8">
    <location>
        <begin position="160"/>
        <end position="320"/>
    </location>
</feature>
<dbReference type="GO" id="GO:0043531">
    <property type="term" value="F:ADP binding"/>
    <property type="evidence" value="ECO:0007669"/>
    <property type="project" value="InterPro"/>
</dbReference>
<dbReference type="PANTHER" id="PTHR33463:SF135">
    <property type="entry name" value="RESISTANCE PROTEIN RPS2, PUTATIVE-RELATED"/>
    <property type="match status" value="1"/>
</dbReference>
<evidence type="ECO:0000256" key="6">
    <source>
        <dbReference type="ARBA" id="ARBA00022840"/>
    </source>
</evidence>
<keyword evidence="6" id="KW-0067">ATP-binding</keyword>
<feature type="compositionally biased region" description="Acidic residues" evidence="7">
    <location>
        <begin position="2187"/>
        <end position="2201"/>
    </location>
</feature>
<feature type="domain" description="Disease resistance protein At4g27190-like leucine-rich repeats" evidence="9">
    <location>
        <begin position="1882"/>
        <end position="2015"/>
    </location>
</feature>
<reference evidence="10" key="1">
    <citation type="submission" date="2018-10" db="EMBL/GenBank/DDBJ databases">
        <title>Population genomic analysis revealed the cold adaptation of white poplar.</title>
        <authorList>
            <person name="Liu Y.-J."/>
        </authorList>
    </citation>
    <scope>NUCLEOTIDE SEQUENCE [LARGE SCALE GENOMIC DNA]</scope>
    <source>
        <strain evidence="10">PAL-ZL1</strain>
    </source>
</reference>
<protein>
    <submittedName>
        <fullName evidence="10">Putative disease resistance protein</fullName>
    </submittedName>
</protein>
<feature type="domain" description="Disease resistance protein At4g27190-like leucine-rich repeats" evidence="9">
    <location>
        <begin position="1040"/>
        <end position="1105"/>
    </location>
</feature>
<dbReference type="InterPro" id="IPR027417">
    <property type="entry name" value="P-loop_NTPase"/>
</dbReference>
<keyword evidence="5" id="KW-0611">Plant defense</keyword>